<feature type="signal peptide" evidence="2">
    <location>
        <begin position="1"/>
        <end position="38"/>
    </location>
</feature>
<gene>
    <name evidence="3" type="ORF">K8V16_05340</name>
</gene>
<accession>A0A9D3ACV8</accession>
<sequence>MRMHEDRRWLPRAPRRVARGLLAALIALALLPSAGAGAEPAPDDGDLIGGLAAATRDASEENSAEEGFSPSAPDGAEGLPDDSADAEEADGPDDAEETGGSASEGADDSAIGSDAGGEADAPAASDAAASASPSDPVSDGTDPLADGTLYVSASGSDQTGDGTRAKPLATLQAAVQKAPDSATVVVIGNLSAAATAAVGAKSIVVTSDSGQSAPSVVTASSATLFTVGTGSLSLSSIVIDGASSPADHRAVEATGGGARIVLGSGATIRNWNSTNAAGAVRVNANGASLVMEAGSSIEGCRLVTRGAQTGGAAVSVMAGRAPGTLTAPSASNRASFTMESGSAIVDCDTQLTANASLSGGGAIHAADAVVGIREGAAVRSCDLEYRAASGALIDPTGTRQGGGGLFANNCKVDIAGTIEACNVVGSVNTGTGNFYAGGGGVYLYDYGCTSARAVDCRAVVSGTISNCSAIAGGGVFYWSEADGYGQGDDLWVGANGAPLTSASQVVDKVYDTVTLTGLIEGCSTTDEGTRRTISLGSYGDFERYGIGGGAICGAYTGLIVLADGSRIAGCSTHSEGGGVSNYGVSVFCLDGSANLSGGPVIESCTSGKIAGGLSAGAASHIESVRVSGCTAGAFGGGMYLYSGSTTMYNCSVTGCTAEEYGGGIMQDVVHDLFWYGGTVTGNRAGSGGGGVALYGFAGGTASAPRGLVFNYPVTANGGYTNPAYYKSAILAGKIVAPSIVRGNVQGAQGTQGAASDVWTNSYYPSSRISVSGSFVDGSKVGARVSDGLASLNQSGARFGSVYDSSADLAPFANDVDSTLVAAASGTSLVWADGFTVEYRANAPAGAALSGEAPFDGADGMANAYARAGGAATVLGQGTMAVEGYAFKGWAAASDATEARYQPGAKLSYDAALDPAKNGRLVLYAVWEELPRVCQIIRDADGDGVPDTFFRAYETLSEAFRAVQENDRIEMLRDAPLVDFSSSGA</sequence>
<comment type="caution">
    <text evidence="3">The sequence shown here is derived from an EMBL/GenBank/DDBJ whole genome shotgun (WGS) entry which is preliminary data.</text>
</comment>
<evidence type="ECO:0000256" key="2">
    <source>
        <dbReference type="SAM" id="SignalP"/>
    </source>
</evidence>
<evidence type="ECO:0000313" key="4">
    <source>
        <dbReference type="Proteomes" id="UP000789325"/>
    </source>
</evidence>
<reference evidence="3" key="2">
    <citation type="submission" date="2021-09" db="EMBL/GenBank/DDBJ databases">
        <authorList>
            <person name="Gilroy R."/>
        </authorList>
    </citation>
    <scope>NUCLEOTIDE SEQUENCE</scope>
    <source>
        <strain evidence="3">USAMLcec12-2067</strain>
    </source>
</reference>
<feature type="non-terminal residue" evidence="3">
    <location>
        <position position="984"/>
    </location>
</feature>
<dbReference type="Proteomes" id="UP000789325">
    <property type="component" value="Unassembled WGS sequence"/>
</dbReference>
<organism evidence="3 4">
    <name type="scientific">Rubneribacter badeniensis</name>
    <dbReference type="NCBI Taxonomy" id="2070688"/>
    <lineage>
        <taxon>Bacteria</taxon>
        <taxon>Bacillati</taxon>
        <taxon>Actinomycetota</taxon>
        <taxon>Coriobacteriia</taxon>
        <taxon>Eggerthellales</taxon>
        <taxon>Eggerthellaceae</taxon>
        <taxon>Rubneribacter</taxon>
    </lineage>
</organism>
<keyword evidence="2" id="KW-0732">Signal</keyword>
<dbReference type="InterPro" id="IPR011050">
    <property type="entry name" value="Pectin_lyase_fold/virulence"/>
</dbReference>
<feature type="compositionally biased region" description="Polar residues" evidence="1">
    <location>
        <begin position="151"/>
        <end position="161"/>
    </location>
</feature>
<proteinExistence type="predicted"/>
<feature type="region of interest" description="Disordered" evidence="1">
    <location>
        <begin position="36"/>
        <end position="164"/>
    </location>
</feature>
<evidence type="ECO:0000313" key="3">
    <source>
        <dbReference type="EMBL" id="HJH43203.1"/>
    </source>
</evidence>
<protein>
    <submittedName>
        <fullName evidence="3">Uncharacterized protein</fullName>
    </submittedName>
</protein>
<dbReference type="AlphaFoldDB" id="A0A9D3ACV8"/>
<feature type="compositionally biased region" description="Acidic residues" evidence="1">
    <location>
        <begin position="79"/>
        <end position="97"/>
    </location>
</feature>
<evidence type="ECO:0000256" key="1">
    <source>
        <dbReference type="SAM" id="MobiDB-lite"/>
    </source>
</evidence>
<feature type="compositionally biased region" description="Low complexity" evidence="1">
    <location>
        <begin position="112"/>
        <end position="140"/>
    </location>
</feature>
<dbReference type="InterPro" id="IPR042229">
    <property type="entry name" value="Listeria/Bacterioides_rpt_sf"/>
</dbReference>
<dbReference type="EMBL" id="DYZL01000110">
    <property type="protein sequence ID" value="HJH43203.1"/>
    <property type="molecule type" value="Genomic_DNA"/>
</dbReference>
<name>A0A9D3ACV8_9ACTN</name>
<dbReference type="Gene3D" id="3.30.1910.20">
    <property type="entry name" value="asparaginyl-tRNA synthetase, N-terminal domain"/>
    <property type="match status" value="1"/>
</dbReference>
<dbReference type="Gene3D" id="2.60.40.4270">
    <property type="entry name" value="Listeria-Bacteroides repeat domain"/>
    <property type="match status" value="1"/>
</dbReference>
<feature type="chain" id="PRO_5039335930" evidence="2">
    <location>
        <begin position="39"/>
        <end position="984"/>
    </location>
</feature>
<reference evidence="3" key="1">
    <citation type="journal article" date="2021" name="PeerJ">
        <title>Extensive microbial diversity within the chicken gut microbiome revealed by metagenomics and culture.</title>
        <authorList>
            <person name="Gilroy R."/>
            <person name="Ravi A."/>
            <person name="Getino M."/>
            <person name="Pursley I."/>
            <person name="Horton D.L."/>
            <person name="Alikhan N.F."/>
            <person name="Baker D."/>
            <person name="Gharbi K."/>
            <person name="Hall N."/>
            <person name="Watson M."/>
            <person name="Adriaenssens E.M."/>
            <person name="Foster-Nyarko E."/>
            <person name="Jarju S."/>
            <person name="Secka A."/>
            <person name="Antonio M."/>
            <person name="Oren A."/>
            <person name="Chaudhuri R.R."/>
            <person name="La Ragione R."/>
            <person name="Hildebrand F."/>
            <person name="Pallen M.J."/>
        </authorList>
    </citation>
    <scope>NUCLEOTIDE SEQUENCE</scope>
    <source>
        <strain evidence="3">USAMLcec12-2067</strain>
    </source>
</reference>
<dbReference type="SUPFAM" id="SSF51126">
    <property type="entry name" value="Pectin lyase-like"/>
    <property type="match status" value="1"/>
</dbReference>